<feature type="chain" id="PRO_5009601940" evidence="2">
    <location>
        <begin position="28"/>
        <end position="1645"/>
    </location>
</feature>
<sequence>MAAARHLWAPGVLWALLLSQLFALTLAQSVPTLTTALECGCENFTPATDILNNGSSSICSCACQKTTWVPTTYTTVFTIFDPTISDDPLVTSASATLSYHSDGDSSKTATLSSLFSSVASSVGKLTTLIDGTGTVSSTWSHLFPIHNSTSAPHTSTASGIFWTGPGTGTGGTFALPTPIWTNSTKSSLTQTIKTSGTPLWNNSTKSSLTPTARTSSSYVANSSASLSVPESSLRSKPSVSTSFVIASGTTNLTPISTSVSPASPIASSTLPAQTDSSVATISAQNTSSQAASTSSLPTSSAVPVLVPLGGTITVEPLTATSSQADGTYRTTSVTWLSIDVPTLSTISGEVTTTSFPAWRCISLDLCNPSCLVPAEIGFGTNNPAGKTEPDEPEPSQSKKSTSTSTSSSTSSCTQTYTIAPHCTQPCVVSQIRSQGTSSFTTSCAPATCRTTQLCTSIETTTTTTYTTKRPKATGGCMAGKCPSCQEDKKLEARQVWWDEDILTETISEPEEWHEGEYEWWEKLRRIAKYYGPGLAMGSKTGHDSSASWEAFGPTPHGGGAGPVWGCVIVASFSPEGVYANHLWEIPNFKIPPEEEKNFQVDKGYKEEYYFEQNVNRFLQYGSLDTPKQKEFPALCPMSLPGGPLYGDNYQFFRTIVFVPIDNTGKMYYVHENARIMKILTEKCHIDKKYITVYGYEPHTELDTDFQYDLGRATPPPDRRASNPWDGLFSWIYTPKGPSGKRELVVRFEKDVIHRDAWCGDGLVTQPEAPVRFDLRPSPPRDSEQEPPPPSDEDTTPPSDGDTPRPSDTGTPGNPAQMLKIRQDEGTCPRMIACGLGSPTLTKCDYRKFPPPPLDGPAALKPRADPPGDPKHGPTKAEMDLSTDIMIDPEDSIGGERWWYTRMRHAVDERGPGFGGTAQLPDVWSTSVMVKFNEEVDGTVANRPRFGGAGPIWGCVVVVVASPEGIWTSHLWEIPTFTKGARFGNEANVEWSSLYPNSQAKYFEKHALSFMRRGNGLGTYKQMQEGKFPTTNPGLNKMFKKGARGPFDAHTKAWLWAGIIIRAHQDLEMPRAAYGWQLRLMLDLLKRKGVPEDMITVHTYAPHEEFSLSPEQIPPHWGLVSWQYHPEHIEGDMKYSEKKIRVRFEKQIIFEKTWCGSGNKIIVADGSKPPPPPAPPQRRQEDDNGDVEACLLAHSSLSAAASASSVAASAAAVLPRPTQACAADAECGSLACPQPRFGACLYGFCRCALSESLRYTKTPPTPVPGMYTNTALPVNYTSPTNIITLSTDSPTSILSSGASSATPSSTDTFLTEKTTSLLMPPSTKNVSSSTVSPLFTVTLSAWDPSKTPITSCNTTQDCSTLTCAGNQTYACITKDDNSKSTCHCVDRPTLFGPCTAASDCAHLECDANHSSACRTLVDFDGADPVCQCDPIALKPGAFCTVDSHCDGLPCDGTKNQRGFCKKPPSSADVGSSGGCQCDYFLAEGVGCASHEDCSPIRCTEAAPYKTCTLPDGPGDKDANVCACSATEPPRRHHEGDKCTAHSECATIGCTDYEVSVCEVDVCRCRAFMCASHRDCLSSGLDCGDKSNLRCGDQGRCECKRCTENFKILACSDDADCNHCCARGTLPKCVYGCVTFWCGKECQCELW</sequence>
<feature type="region of interest" description="Disordered" evidence="1">
    <location>
        <begin position="1164"/>
        <end position="1183"/>
    </location>
</feature>
<reference evidence="3 4" key="1">
    <citation type="submission" date="2016-09" db="EMBL/GenBank/DDBJ databases">
        <authorList>
            <person name="Capua I."/>
            <person name="De Benedictis P."/>
            <person name="Joannis T."/>
            <person name="Lombin L.H."/>
            <person name="Cattoli G."/>
        </authorList>
    </citation>
    <scope>NUCLEOTIDE SEQUENCE [LARGE SCALE GENOMIC DNA]</scope>
    <source>
        <strain evidence="3 4">IMI 309357</strain>
    </source>
</reference>
<name>A0A1G4ANF2_9PEZI</name>
<feature type="region of interest" description="Disordered" evidence="1">
    <location>
        <begin position="381"/>
        <end position="410"/>
    </location>
</feature>
<proteinExistence type="predicted"/>
<evidence type="ECO:0000256" key="2">
    <source>
        <dbReference type="SAM" id="SignalP"/>
    </source>
</evidence>
<feature type="compositionally biased region" description="Low complexity" evidence="1">
    <location>
        <begin position="795"/>
        <end position="807"/>
    </location>
</feature>
<feature type="compositionally biased region" description="Basic and acidic residues" evidence="1">
    <location>
        <begin position="861"/>
        <end position="876"/>
    </location>
</feature>
<keyword evidence="4" id="KW-1185">Reference proteome</keyword>
<feature type="compositionally biased region" description="Basic and acidic residues" evidence="1">
    <location>
        <begin position="770"/>
        <end position="783"/>
    </location>
</feature>
<evidence type="ECO:0000313" key="3">
    <source>
        <dbReference type="EMBL" id="OHE90710.1"/>
    </source>
</evidence>
<feature type="compositionally biased region" description="Low complexity" evidence="1">
    <location>
        <begin position="395"/>
        <end position="410"/>
    </location>
</feature>
<dbReference type="STRING" id="1209926.A0A1G4ANF2"/>
<dbReference type="OrthoDB" id="3886018at2759"/>
<feature type="region of interest" description="Disordered" evidence="1">
    <location>
        <begin position="193"/>
        <end position="214"/>
    </location>
</feature>
<organism evidence="3 4">
    <name type="scientific">Colletotrichum orchidophilum</name>
    <dbReference type="NCBI Taxonomy" id="1209926"/>
    <lineage>
        <taxon>Eukaryota</taxon>
        <taxon>Fungi</taxon>
        <taxon>Dikarya</taxon>
        <taxon>Ascomycota</taxon>
        <taxon>Pezizomycotina</taxon>
        <taxon>Sordariomycetes</taxon>
        <taxon>Hypocreomycetidae</taxon>
        <taxon>Glomerellales</taxon>
        <taxon>Glomerellaceae</taxon>
        <taxon>Colletotrichum</taxon>
    </lineage>
</organism>
<feature type="region of interest" description="Disordered" evidence="1">
    <location>
        <begin position="846"/>
        <end position="876"/>
    </location>
</feature>
<dbReference type="RefSeq" id="XP_022467886.1">
    <property type="nucleotide sequence ID" value="XM_022625606.1"/>
</dbReference>
<dbReference type="EMBL" id="MJBS01000228">
    <property type="protein sequence ID" value="OHE90710.1"/>
    <property type="molecule type" value="Genomic_DNA"/>
</dbReference>
<gene>
    <name evidence="3" type="ORF">CORC01_13992</name>
</gene>
<evidence type="ECO:0000256" key="1">
    <source>
        <dbReference type="SAM" id="MobiDB-lite"/>
    </source>
</evidence>
<comment type="caution">
    <text evidence="3">The sequence shown here is derived from an EMBL/GenBank/DDBJ whole genome shotgun (WGS) entry which is preliminary data.</text>
</comment>
<evidence type="ECO:0000313" key="4">
    <source>
        <dbReference type="Proteomes" id="UP000176998"/>
    </source>
</evidence>
<protein>
    <submittedName>
        <fullName evidence="3">Uncharacterized protein</fullName>
    </submittedName>
</protein>
<dbReference type="GeneID" id="34567116"/>
<feature type="region of interest" description="Disordered" evidence="1">
    <location>
        <begin position="767"/>
        <end position="816"/>
    </location>
</feature>
<feature type="signal peptide" evidence="2">
    <location>
        <begin position="1"/>
        <end position="27"/>
    </location>
</feature>
<keyword evidence="2" id="KW-0732">Signal</keyword>
<dbReference type="Proteomes" id="UP000176998">
    <property type="component" value="Unassembled WGS sequence"/>
</dbReference>
<accession>A0A1G4ANF2</accession>